<accession>A0A074U1H9</accession>
<reference evidence="1 2" key="1">
    <citation type="submission" date="2014-03" db="EMBL/GenBank/DDBJ databases">
        <title>The draft genome sequence of Thioclava dalianensis DLFJ1-1.</title>
        <authorList>
            <person name="Lai Q."/>
            <person name="Shao Z."/>
        </authorList>
    </citation>
    <scope>NUCLEOTIDE SEQUENCE [LARGE SCALE GENOMIC DNA]</scope>
    <source>
        <strain evidence="1 2">DLFJ1-1</strain>
    </source>
</reference>
<organism evidence="1 2">
    <name type="scientific">Thioclava dalianensis</name>
    <dbReference type="NCBI Taxonomy" id="1185766"/>
    <lineage>
        <taxon>Bacteria</taxon>
        <taxon>Pseudomonadati</taxon>
        <taxon>Pseudomonadota</taxon>
        <taxon>Alphaproteobacteria</taxon>
        <taxon>Rhodobacterales</taxon>
        <taxon>Paracoccaceae</taxon>
        <taxon>Thioclava</taxon>
    </lineage>
</organism>
<proteinExistence type="predicted"/>
<dbReference type="RefSeq" id="WP_038068394.1">
    <property type="nucleotide sequence ID" value="NZ_FOVB01000017.1"/>
</dbReference>
<evidence type="ECO:0000313" key="2">
    <source>
        <dbReference type="Proteomes" id="UP000027725"/>
    </source>
</evidence>
<dbReference type="Proteomes" id="UP000027725">
    <property type="component" value="Unassembled WGS sequence"/>
</dbReference>
<evidence type="ECO:0000313" key="1">
    <source>
        <dbReference type="EMBL" id="KEP68527.1"/>
    </source>
</evidence>
<dbReference type="OrthoDB" id="7307102at2"/>
<dbReference type="InterPro" id="IPR006450">
    <property type="entry name" value="Phage_HK97_gp6-like"/>
</dbReference>
<dbReference type="NCBIfam" id="TIGR01560">
    <property type="entry name" value="put_DNA_pack"/>
    <property type="match status" value="1"/>
</dbReference>
<comment type="caution">
    <text evidence="1">The sequence shown here is derived from an EMBL/GenBank/DDBJ whole genome shotgun (WGS) entry which is preliminary data.</text>
</comment>
<dbReference type="InterPro" id="IPR021146">
    <property type="entry name" value="Phage_gp6-like_head-tail"/>
</dbReference>
<dbReference type="EMBL" id="JHEH01000030">
    <property type="protein sequence ID" value="KEP68527.1"/>
    <property type="molecule type" value="Genomic_DNA"/>
</dbReference>
<gene>
    <name evidence="1" type="ORF">DL1_11410</name>
</gene>
<dbReference type="eggNOG" id="ENOG5032WN3">
    <property type="taxonomic scope" value="Bacteria"/>
</dbReference>
<sequence length="99" mass="11061">MSIVTLDDLKAQLSFTDDMGELDDTLLAGKIDAAQDHIERLLGFKIEDEFGVDGTPSLKEAVLQLAAHWYENREAAGDGLREIPFGVDEIVREYRGFTF</sequence>
<dbReference type="Pfam" id="PF05135">
    <property type="entry name" value="Phage_connect_1"/>
    <property type="match status" value="1"/>
</dbReference>
<dbReference type="CDD" id="cd08054">
    <property type="entry name" value="gp6"/>
    <property type="match status" value="1"/>
</dbReference>
<name>A0A074U1H9_9RHOB</name>
<dbReference type="STRING" id="1185766.SAMN05216224_11716"/>
<dbReference type="AlphaFoldDB" id="A0A074U1H9"/>
<protein>
    <submittedName>
        <fullName evidence="1">DNA-packaging protein</fullName>
    </submittedName>
</protein>
<keyword evidence="2" id="KW-1185">Reference proteome</keyword>
<dbReference type="Gene3D" id="1.10.3230.30">
    <property type="entry name" value="Phage gp6-like head-tail connector protein"/>
    <property type="match status" value="1"/>
</dbReference>